<dbReference type="AlphaFoldDB" id="A0A4Q0VL63"/>
<evidence type="ECO:0000313" key="1">
    <source>
        <dbReference type="EMBL" id="RXI96148.1"/>
    </source>
</evidence>
<dbReference type="EMBL" id="QOUX01000047">
    <property type="protein sequence ID" value="RXI96148.1"/>
    <property type="molecule type" value="Genomic_DNA"/>
</dbReference>
<dbReference type="Proteomes" id="UP000290649">
    <property type="component" value="Unassembled WGS sequence"/>
</dbReference>
<dbReference type="Pfam" id="PF14091">
    <property type="entry name" value="DUF4269"/>
    <property type="match status" value="1"/>
</dbReference>
<reference evidence="1 2" key="1">
    <citation type="journal article" date="2019" name="Int. J. Syst. Evol. Microbiol.">
        <title>Anaerobacillus alkaliphilus sp. nov., a novel alkaliphilic and moderately halophilic bacterium.</title>
        <authorList>
            <person name="Borsodi A.K."/>
            <person name="Aszalos J.M."/>
            <person name="Bihari P."/>
            <person name="Nagy I."/>
            <person name="Schumann P."/>
            <person name="Sproer C."/>
            <person name="Kovacs A.L."/>
            <person name="Boka K."/>
            <person name="Dobosy P."/>
            <person name="Ovari M."/>
            <person name="Szili-Kovacs T."/>
            <person name="Toth E."/>
        </authorList>
    </citation>
    <scope>NUCLEOTIDE SEQUENCE [LARGE SCALE GENOMIC DNA]</scope>
    <source>
        <strain evidence="1 2">B16-10</strain>
    </source>
</reference>
<sequence length="177" mass="20529">MFTSIDYLKLGNERQRRAYDAIQKVGIMDNLAIYTPILCGTLPIGIDVDGSDLDIIMEVHNFSRFREQVKDLYSHLDNYRLKEVIIRDVPVVKANFLFEGYEFELFGQPQPVFEQNAYLHMIIEDQLIKCIPTLRDQVISLKQRGYKTEPAFCKVLGLDESDPYLSLINYGRNICLI</sequence>
<evidence type="ECO:0000313" key="2">
    <source>
        <dbReference type="Proteomes" id="UP000290649"/>
    </source>
</evidence>
<keyword evidence="2" id="KW-1185">Reference proteome</keyword>
<organism evidence="1 2">
    <name type="scientific">Anaerobacillus alkaliphilus</name>
    <dbReference type="NCBI Taxonomy" id="1548597"/>
    <lineage>
        <taxon>Bacteria</taxon>
        <taxon>Bacillati</taxon>
        <taxon>Bacillota</taxon>
        <taxon>Bacilli</taxon>
        <taxon>Bacillales</taxon>
        <taxon>Bacillaceae</taxon>
        <taxon>Anaerobacillus</taxon>
    </lineage>
</organism>
<accession>A0A4Q0VL63</accession>
<proteinExistence type="predicted"/>
<gene>
    <name evidence="1" type="ORF">DS745_20610</name>
</gene>
<comment type="caution">
    <text evidence="1">The sequence shown here is derived from an EMBL/GenBank/DDBJ whole genome shotgun (WGS) entry which is preliminary data.</text>
</comment>
<dbReference type="RefSeq" id="WP_129080129.1">
    <property type="nucleotide sequence ID" value="NZ_QOUX01000047.1"/>
</dbReference>
<dbReference type="InterPro" id="IPR025365">
    <property type="entry name" value="DUF4269"/>
</dbReference>
<protein>
    <submittedName>
        <fullName evidence="1">DUF4269 domain-containing protein</fullName>
    </submittedName>
</protein>
<dbReference type="OrthoDB" id="6402248at2"/>
<name>A0A4Q0VL63_9BACI</name>